<comment type="caution">
    <text evidence="13">The sequence shown here is derived from an EMBL/GenBank/DDBJ whole genome shotgun (WGS) entry which is preliminary data.</text>
</comment>
<evidence type="ECO:0000256" key="2">
    <source>
        <dbReference type="ARBA" id="ARBA00016337"/>
    </source>
</evidence>
<evidence type="ECO:0000256" key="9">
    <source>
        <dbReference type="ARBA" id="ARBA00048540"/>
    </source>
</evidence>
<comment type="cofactor">
    <cofactor evidence="11">
        <name>Mg(2+)</name>
        <dbReference type="ChEBI" id="CHEBI:18420"/>
    </cofactor>
    <cofactor evidence="11">
        <name>Mn(2+)</name>
        <dbReference type="ChEBI" id="CHEBI:29035"/>
    </cofactor>
    <text evidence="11">Magnesium. Can also use manganese.</text>
</comment>
<dbReference type="RefSeq" id="WP_183350802.1">
    <property type="nucleotide sequence ID" value="NZ_JACHEO010000010.1"/>
</dbReference>
<dbReference type="AlphaFoldDB" id="A0A840V3C7"/>
<protein>
    <recommendedName>
        <fullName evidence="2 10">FAD:protein FMN transferase</fullName>
        <ecNumber evidence="1 10">2.7.1.180</ecNumber>
    </recommendedName>
    <alternativeName>
        <fullName evidence="8 10">Flavin transferase</fullName>
    </alternativeName>
</protein>
<reference evidence="13 14" key="1">
    <citation type="submission" date="2020-08" db="EMBL/GenBank/DDBJ databases">
        <title>Genomic Encyclopedia of Type Strains, Phase IV (KMG-IV): sequencing the most valuable type-strain genomes for metagenomic binning, comparative biology and taxonomic classification.</title>
        <authorList>
            <person name="Goeker M."/>
        </authorList>
    </citation>
    <scope>NUCLEOTIDE SEQUENCE [LARGE SCALE GENOMIC DNA]</scope>
    <source>
        <strain evidence="13 14">DSM 28570</strain>
    </source>
</reference>
<sequence>MARNTLLRTLIIVVVGLLLLALLLYGGQRKRLFRESRTSLYTLVTITVVTRSETRAREAIDAAYRELERVGKLLNFYAPDSELSRINRNAGVAAVKVSAETLAVIEKAVHAAEATKGGFDVTVGPLVRLWDFKEKKIPSREAIAAAMDLVGYRHIVVDPGASTVYLDKQGVQIDLGGIIKGYAADRAAAVLRDHGIDDGIVAVAGDIRLFGRQPDGRPWHIGIQHPRAADDDTALLATVHLDDGAISTSGDYQRYFFADGVRYHHLLNPTTGYPQDLCRSVTVIAPSAAATDAFATGIFIMGPQQGIAALERLGMDGVIVDKDGEVLMTKGIRDKVKLLDTP</sequence>
<keyword evidence="12" id="KW-1133">Transmembrane helix</keyword>
<keyword evidence="5 10" id="KW-0479">Metal-binding</keyword>
<feature type="binding site" evidence="11">
    <location>
        <position position="292"/>
    </location>
    <ligand>
        <name>Mg(2+)</name>
        <dbReference type="ChEBI" id="CHEBI:18420"/>
    </ligand>
</feature>
<evidence type="ECO:0000256" key="6">
    <source>
        <dbReference type="ARBA" id="ARBA00022827"/>
    </source>
</evidence>
<evidence type="ECO:0000256" key="1">
    <source>
        <dbReference type="ARBA" id="ARBA00011955"/>
    </source>
</evidence>
<evidence type="ECO:0000256" key="3">
    <source>
        <dbReference type="ARBA" id="ARBA00022630"/>
    </source>
</evidence>
<evidence type="ECO:0000256" key="10">
    <source>
        <dbReference type="PIRNR" id="PIRNR006268"/>
    </source>
</evidence>
<dbReference type="SUPFAM" id="SSF143631">
    <property type="entry name" value="ApbE-like"/>
    <property type="match status" value="1"/>
</dbReference>
<keyword evidence="14" id="KW-1185">Reference proteome</keyword>
<name>A0A840V3C7_9BACT</name>
<feature type="binding site" evidence="11">
    <location>
        <position position="296"/>
    </location>
    <ligand>
        <name>Mg(2+)</name>
        <dbReference type="ChEBI" id="CHEBI:18420"/>
    </ligand>
</feature>
<evidence type="ECO:0000256" key="12">
    <source>
        <dbReference type="SAM" id="Phobius"/>
    </source>
</evidence>
<evidence type="ECO:0000256" key="8">
    <source>
        <dbReference type="ARBA" id="ARBA00031306"/>
    </source>
</evidence>
<evidence type="ECO:0000256" key="11">
    <source>
        <dbReference type="PIRSR" id="PIRSR006268-2"/>
    </source>
</evidence>
<feature type="transmembrane region" description="Helical" evidence="12">
    <location>
        <begin position="6"/>
        <end position="27"/>
    </location>
</feature>
<accession>A0A840V3C7</accession>
<evidence type="ECO:0000256" key="7">
    <source>
        <dbReference type="ARBA" id="ARBA00022842"/>
    </source>
</evidence>
<dbReference type="PANTHER" id="PTHR30040">
    <property type="entry name" value="THIAMINE BIOSYNTHESIS LIPOPROTEIN APBE"/>
    <property type="match status" value="1"/>
</dbReference>
<keyword evidence="4 10" id="KW-0808">Transferase</keyword>
<comment type="similarity">
    <text evidence="10">Belongs to the ApbE family.</text>
</comment>
<keyword evidence="12" id="KW-0812">Transmembrane</keyword>
<keyword evidence="7 10" id="KW-0460">Magnesium</keyword>
<keyword evidence="6 10" id="KW-0274">FAD</keyword>
<dbReference type="InterPro" id="IPR024932">
    <property type="entry name" value="ApbE"/>
</dbReference>
<evidence type="ECO:0000256" key="5">
    <source>
        <dbReference type="ARBA" id="ARBA00022723"/>
    </source>
</evidence>
<dbReference type="EMBL" id="JACHEO010000010">
    <property type="protein sequence ID" value="MBB5348249.1"/>
    <property type="molecule type" value="Genomic_DNA"/>
</dbReference>
<keyword evidence="12" id="KW-0472">Membrane</keyword>
<evidence type="ECO:0000256" key="4">
    <source>
        <dbReference type="ARBA" id="ARBA00022679"/>
    </source>
</evidence>
<dbReference type="InterPro" id="IPR003374">
    <property type="entry name" value="ApbE-like_sf"/>
</dbReference>
<organism evidence="13 14">
    <name type="scientific">Desulfoprunum benzoelyticum</name>
    <dbReference type="NCBI Taxonomy" id="1506996"/>
    <lineage>
        <taxon>Bacteria</taxon>
        <taxon>Pseudomonadati</taxon>
        <taxon>Thermodesulfobacteriota</taxon>
        <taxon>Desulfobulbia</taxon>
        <taxon>Desulfobulbales</taxon>
        <taxon>Desulfobulbaceae</taxon>
        <taxon>Desulfoprunum</taxon>
    </lineage>
</organism>
<dbReference type="Proteomes" id="UP000539642">
    <property type="component" value="Unassembled WGS sequence"/>
</dbReference>
<proteinExistence type="inferred from homology"/>
<dbReference type="GO" id="GO:0046872">
    <property type="term" value="F:metal ion binding"/>
    <property type="evidence" value="ECO:0007669"/>
    <property type="project" value="UniProtKB-UniRule"/>
</dbReference>
<feature type="binding site" evidence="11">
    <location>
        <position position="177"/>
    </location>
    <ligand>
        <name>Mg(2+)</name>
        <dbReference type="ChEBI" id="CHEBI:18420"/>
    </ligand>
</feature>
<evidence type="ECO:0000313" key="14">
    <source>
        <dbReference type="Proteomes" id="UP000539642"/>
    </source>
</evidence>
<dbReference type="PIRSF" id="PIRSF006268">
    <property type="entry name" value="ApbE"/>
    <property type="match status" value="1"/>
</dbReference>
<dbReference type="GO" id="GO:0016740">
    <property type="term" value="F:transferase activity"/>
    <property type="evidence" value="ECO:0007669"/>
    <property type="project" value="UniProtKB-UniRule"/>
</dbReference>
<dbReference type="Gene3D" id="3.10.520.10">
    <property type="entry name" value="ApbE-like domains"/>
    <property type="match status" value="1"/>
</dbReference>
<dbReference type="EC" id="2.7.1.180" evidence="1 10"/>
<keyword evidence="3 10" id="KW-0285">Flavoprotein</keyword>
<gene>
    <name evidence="13" type="ORF">HNQ81_001980</name>
</gene>
<keyword evidence="13" id="KW-0449">Lipoprotein</keyword>
<dbReference type="PANTHER" id="PTHR30040:SF2">
    <property type="entry name" value="FAD:PROTEIN FMN TRANSFERASE"/>
    <property type="match status" value="1"/>
</dbReference>
<comment type="catalytic activity">
    <reaction evidence="9 10">
        <text>L-threonyl-[protein] + FAD = FMN-L-threonyl-[protein] + AMP + H(+)</text>
        <dbReference type="Rhea" id="RHEA:36847"/>
        <dbReference type="Rhea" id="RHEA-COMP:11060"/>
        <dbReference type="Rhea" id="RHEA-COMP:11061"/>
        <dbReference type="ChEBI" id="CHEBI:15378"/>
        <dbReference type="ChEBI" id="CHEBI:30013"/>
        <dbReference type="ChEBI" id="CHEBI:57692"/>
        <dbReference type="ChEBI" id="CHEBI:74257"/>
        <dbReference type="ChEBI" id="CHEBI:456215"/>
        <dbReference type="EC" id="2.7.1.180"/>
    </reaction>
</comment>
<evidence type="ECO:0000313" key="13">
    <source>
        <dbReference type="EMBL" id="MBB5348249.1"/>
    </source>
</evidence>
<dbReference type="Pfam" id="PF02424">
    <property type="entry name" value="ApbE"/>
    <property type="match status" value="1"/>
</dbReference>